<proteinExistence type="predicted"/>
<dbReference type="STRING" id="650164.K5URP3"/>
<accession>K5URP3</accession>
<feature type="domain" description="NADAR" evidence="1">
    <location>
        <begin position="4"/>
        <end position="144"/>
    </location>
</feature>
<feature type="non-terminal residue" evidence="2">
    <location>
        <position position="145"/>
    </location>
</feature>
<dbReference type="EMBL" id="JH930475">
    <property type="protein sequence ID" value="EKM52566.1"/>
    <property type="molecule type" value="Genomic_DNA"/>
</dbReference>
<dbReference type="GeneID" id="18920228"/>
<dbReference type="Proteomes" id="UP000008370">
    <property type="component" value="Unassembled WGS sequence"/>
</dbReference>
<name>K5URP3_PHACS</name>
<dbReference type="KEGG" id="pco:PHACADRAFT_66300"/>
<dbReference type="OrthoDB" id="206452at2759"/>
<dbReference type="Gene3D" id="1.10.357.40">
    <property type="entry name" value="YbiA-like"/>
    <property type="match status" value="1"/>
</dbReference>
<dbReference type="HOGENOM" id="CLU_084247_3_3_1"/>
<reference evidence="2 3" key="1">
    <citation type="journal article" date="2012" name="BMC Genomics">
        <title>Comparative genomics of the white-rot fungi, Phanerochaete carnosa and P. chrysosporium, to elucidate the genetic basis of the distinct wood types they colonize.</title>
        <authorList>
            <person name="Suzuki H."/>
            <person name="MacDonald J."/>
            <person name="Syed K."/>
            <person name="Salamov A."/>
            <person name="Hori C."/>
            <person name="Aerts A."/>
            <person name="Henrissat B."/>
            <person name="Wiebenga A."/>
            <person name="vanKuyk P.A."/>
            <person name="Barry K."/>
            <person name="Lindquist E."/>
            <person name="LaButti K."/>
            <person name="Lapidus A."/>
            <person name="Lucas S."/>
            <person name="Coutinho P."/>
            <person name="Gong Y."/>
            <person name="Samejima M."/>
            <person name="Mahadevan R."/>
            <person name="Abou-Zaid M."/>
            <person name="de Vries R.P."/>
            <person name="Igarashi K."/>
            <person name="Yadav J.S."/>
            <person name="Grigoriev I.V."/>
            <person name="Master E.R."/>
        </authorList>
    </citation>
    <scope>NUCLEOTIDE SEQUENCE [LARGE SCALE GENOMIC DNA]</scope>
    <source>
        <strain evidence="2 3">HHB-10118-sp</strain>
    </source>
</reference>
<dbReference type="Pfam" id="PF08719">
    <property type="entry name" value="NADAR"/>
    <property type="match status" value="1"/>
</dbReference>
<sequence length="145" mass="17049">PILFYERGQPYYEFTNFAPYTVEFDGKVYPTSEHLFQAYKFLNTRPELAERIRSAPSPREALEEATRMRKLQRSDWFDVNIGVMEQLLEAKFTQHTTLRDLLLGTGEREIVEASPVDAFWGFGKDRQGRNELGKALMRLRDKLRK</sequence>
<evidence type="ECO:0000313" key="3">
    <source>
        <dbReference type="Proteomes" id="UP000008370"/>
    </source>
</evidence>
<dbReference type="SUPFAM" id="SSF143990">
    <property type="entry name" value="YbiA-like"/>
    <property type="match status" value="1"/>
</dbReference>
<evidence type="ECO:0000259" key="1">
    <source>
        <dbReference type="Pfam" id="PF08719"/>
    </source>
</evidence>
<dbReference type="NCBIfam" id="TIGR02464">
    <property type="entry name" value="ribofla_fusion"/>
    <property type="match status" value="1"/>
</dbReference>
<dbReference type="InterPro" id="IPR037238">
    <property type="entry name" value="YbiA-like_sf"/>
</dbReference>
<dbReference type="InParanoid" id="K5URP3"/>
<dbReference type="CDD" id="cd15457">
    <property type="entry name" value="NADAR"/>
    <property type="match status" value="1"/>
</dbReference>
<organism evidence="2 3">
    <name type="scientific">Phanerochaete carnosa (strain HHB-10118-sp)</name>
    <name type="common">White-rot fungus</name>
    <name type="synonym">Peniophora carnosa</name>
    <dbReference type="NCBI Taxonomy" id="650164"/>
    <lineage>
        <taxon>Eukaryota</taxon>
        <taxon>Fungi</taxon>
        <taxon>Dikarya</taxon>
        <taxon>Basidiomycota</taxon>
        <taxon>Agaricomycotina</taxon>
        <taxon>Agaricomycetes</taxon>
        <taxon>Polyporales</taxon>
        <taxon>Phanerochaetaceae</taxon>
        <taxon>Phanerochaete</taxon>
    </lineage>
</organism>
<keyword evidence="3" id="KW-1185">Reference proteome</keyword>
<feature type="non-terminal residue" evidence="2">
    <location>
        <position position="1"/>
    </location>
</feature>
<gene>
    <name evidence="2" type="ORF">PHACADRAFT_66300</name>
</gene>
<evidence type="ECO:0000313" key="2">
    <source>
        <dbReference type="EMBL" id="EKM52566.1"/>
    </source>
</evidence>
<dbReference type="RefSeq" id="XP_007398908.1">
    <property type="nucleotide sequence ID" value="XM_007398846.1"/>
</dbReference>
<dbReference type="InterPro" id="IPR012816">
    <property type="entry name" value="NADAR"/>
</dbReference>
<dbReference type="AlphaFoldDB" id="K5URP3"/>
<protein>
    <recommendedName>
        <fullName evidence="1">NADAR domain-containing protein</fullName>
    </recommendedName>
</protein>